<keyword evidence="5" id="KW-0963">Cytoplasm</keyword>
<dbReference type="InterPro" id="IPR002481">
    <property type="entry name" value="FUR"/>
</dbReference>
<accession>A0A212K843</accession>
<feature type="binding site" evidence="12">
    <location>
        <position position="106"/>
    </location>
    <ligand>
        <name>Zn(2+)</name>
        <dbReference type="ChEBI" id="CHEBI:29105"/>
    </ligand>
</feature>
<comment type="subcellular location">
    <subcellularLocation>
        <location evidence="1">Cytoplasm</location>
    </subcellularLocation>
</comment>
<name>A0A212K843_9BACT</name>
<dbReference type="Pfam" id="PF01475">
    <property type="entry name" value="FUR"/>
    <property type="match status" value="1"/>
</dbReference>
<keyword evidence="9" id="KW-0805">Transcription regulation</keyword>
<evidence type="ECO:0000256" key="11">
    <source>
        <dbReference type="ARBA" id="ARBA00023163"/>
    </source>
</evidence>
<evidence type="ECO:0000256" key="1">
    <source>
        <dbReference type="ARBA" id="ARBA00004496"/>
    </source>
</evidence>
<dbReference type="InterPro" id="IPR036388">
    <property type="entry name" value="WH-like_DNA-bd_sf"/>
</dbReference>
<comment type="cofactor">
    <cofactor evidence="13">
        <name>Mn(2+)</name>
        <dbReference type="ChEBI" id="CHEBI:29035"/>
    </cofactor>
    <cofactor evidence="13">
        <name>Fe(2+)</name>
        <dbReference type="ChEBI" id="CHEBI:29033"/>
    </cofactor>
    <text evidence="13">Binds 1 Mn(2+) or Fe(2+) ion per subunit.</text>
</comment>
<dbReference type="GO" id="GO:0003700">
    <property type="term" value="F:DNA-binding transcription factor activity"/>
    <property type="evidence" value="ECO:0007669"/>
    <property type="project" value="InterPro"/>
</dbReference>
<dbReference type="RefSeq" id="WP_283685844.1">
    <property type="nucleotide sequence ID" value="NZ_CABTJG010000009.1"/>
</dbReference>
<feature type="binding site" evidence="12">
    <location>
        <position position="103"/>
    </location>
    <ligand>
        <name>Zn(2+)</name>
        <dbReference type="ChEBI" id="CHEBI:29105"/>
    </ligand>
</feature>
<evidence type="ECO:0000256" key="5">
    <source>
        <dbReference type="ARBA" id="ARBA00022490"/>
    </source>
</evidence>
<sequence length="170" mass="20089">MDNIKLKDQVKNEFTDYLNLNKHRKTPERYAILDHIYSTKGHFDMDSLYNSMKQSCFRVSRATLYNTIELLLDCNLVVKHQFGANVSQYERAYGNENHDHLICLSCGEVKEHKNGNLFTPAQQKKLQRFKVSYYSMYIYGICNKCMRAKKTEEKKNKVTESKNTRINKKK</sequence>
<dbReference type="GO" id="GO:1900376">
    <property type="term" value="P:regulation of secondary metabolite biosynthetic process"/>
    <property type="evidence" value="ECO:0007669"/>
    <property type="project" value="TreeGrafter"/>
</dbReference>
<evidence type="ECO:0000256" key="10">
    <source>
        <dbReference type="ARBA" id="ARBA00023125"/>
    </source>
</evidence>
<evidence type="ECO:0000256" key="12">
    <source>
        <dbReference type="PIRSR" id="PIRSR602481-1"/>
    </source>
</evidence>
<feature type="binding site" evidence="13">
    <location>
        <position position="99"/>
    </location>
    <ligand>
        <name>Fe cation</name>
        <dbReference type="ChEBI" id="CHEBI:24875"/>
    </ligand>
</feature>
<feature type="binding site" evidence="12">
    <location>
        <position position="142"/>
    </location>
    <ligand>
        <name>Zn(2+)</name>
        <dbReference type="ChEBI" id="CHEBI:29105"/>
    </ligand>
</feature>
<reference evidence="14" key="1">
    <citation type="submission" date="2016-04" db="EMBL/GenBank/DDBJ databases">
        <authorList>
            <person name="Evans L.H."/>
            <person name="Alamgir A."/>
            <person name="Owens N."/>
            <person name="Weber N.D."/>
            <person name="Virtaneva K."/>
            <person name="Barbian K."/>
            <person name="Babar A."/>
            <person name="Rosenke K."/>
        </authorList>
    </citation>
    <scope>NUCLEOTIDE SEQUENCE</scope>
    <source>
        <strain evidence="14">86-2</strain>
    </source>
</reference>
<dbReference type="GO" id="GO:0000976">
    <property type="term" value="F:transcription cis-regulatory region binding"/>
    <property type="evidence" value="ECO:0007669"/>
    <property type="project" value="TreeGrafter"/>
</dbReference>
<dbReference type="InterPro" id="IPR036390">
    <property type="entry name" value="WH_DNA-bd_sf"/>
</dbReference>
<dbReference type="GO" id="GO:0005829">
    <property type="term" value="C:cytosol"/>
    <property type="evidence" value="ECO:0007669"/>
    <property type="project" value="TreeGrafter"/>
</dbReference>
<dbReference type="EMBL" id="FLUL01000001">
    <property type="protein sequence ID" value="SBW07871.1"/>
    <property type="molecule type" value="Genomic_DNA"/>
</dbReference>
<organism evidence="14">
    <name type="scientific">uncultured Dysgonomonas sp</name>
    <dbReference type="NCBI Taxonomy" id="206096"/>
    <lineage>
        <taxon>Bacteria</taxon>
        <taxon>Pseudomonadati</taxon>
        <taxon>Bacteroidota</taxon>
        <taxon>Bacteroidia</taxon>
        <taxon>Bacteroidales</taxon>
        <taxon>Dysgonomonadaceae</taxon>
        <taxon>Dysgonomonas</taxon>
        <taxon>environmental samples</taxon>
    </lineage>
</organism>
<dbReference type="CDD" id="cd07153">
    <property type="entry name" value="Fur_like"/>
    <property type="match status" value="1"/>
</dbReference>
<feature type="binding site" evidence="12">
    <location>
        <position position="145"/>
    </location>
    <ligand>
        <name>Zn(2+)</name>
        <dbReference type="ChEBI" id="CHEBI:29105"/>
    </ligand>
</feature>
<comment type="subunit">
    <text evidence="3">Homodimer.</text>
</comment>
<evidence type="ECO:0000256" key="3">
    <source>
        <dbReference type="ARBA" id="ARBA00011738"/>
    </source>
</evidence>
<dbReference type="PANTHER" id="PTHR33202">
    <property type="entry name" value="ZINC UPTAKE REGULATION PROTEIN"/>
    <property type="match status" value="1"/>
</dbReference>
<keyword evidence="7 12" id="KW-0479">Metal-binding</keyword>
<comment type="similarity">
    <text evidence="2">Belongs to the Fur family.</text>
</comment>
<dbReference type="SUPFAM" id="SSF46785">
    <property type="entry name" value="Winged helix' DNA-binding domain"/>
    <property type="match status" value="1"/>
</dbReference>
<keyword evidence="6" id="KW-0678">Repressor</keyword>
<evidence type="ECO:0000256" key="6">
    <source>
        <dbReference type="ARBA" id="ARBA00022491"/>
    </source>
</evidence>
<evidence type="ECO:0000313" key="14">
    <source>
        <dbReference type="EMBL" id="SBW07871.1"/>
    </source>
</evidence>
<dbReference type="PANTHER" id="PTHR33202:SF2">
    <property type="entry name" value="FERRIC UPTAKE REGULATION PROTEIN"/>
    <property type="match status" value="1"/>
</dbReference>
<keyword evidence="10" id="KW-0238">DNA-binding</keyword>
<gene>
    <name evidence="14" type="ORF">KL86DYS2_13239</name>
</gene>
<dbReference type="Gene3D" id="3.30.1490.190">
    <property type="match status" value="1"/>
</dbReference>
<keyword evidence="11" id="KW-0804">Transcription</keyword>
<evidence type="ECO:0000256" key="13">
    <source>
        <dbReference type="PIRSR" id="PIRSR602481-2"/>
    </source>
</evidence>
<protein>
    <recommendedName>
        <fullName evidence="4">Ferric uptake regulation protein</fullName>
    </recommendedName>
</protein>
<dbReference type="AlphaFoldDB" id="A0A212K843"/>
<evidence type="ECO:0000256" key="4">
    <source>
        <dbReference type="ARBA" id="ARBA00020910"/>
    </source>
</evidence>
<proteinExistence type="inferred from homology"/>
<keyword evidence="8 12" id="KW-0862">Zinc</keyword>
<dbReference type="Gene3D" id="1.10.10.10">
    <property type="entry name" value="Winged helix-like DNA-binding domain superfamily/Winged helix DNA-binding domain"/>
    <property type="match status" value="1"/>
</dbReference>
<evidence type="ECO:0000256" key="9">
    <source>
        <dbReference type="ARBA" id="ARBA00023015"/>
    </source>
</evidence>
<dbReference type="GO" id="GO:0045892">
    <property type="term" value="P:negative regulation of DNA-templated transcription"/>
    <property type="evidence" value="ECO:0007669"/>
    <property type="project" value="TreeGrafter"/>
</dbReference>
<keyword evidence="13" id="KW-0408">Iron</keyword>
<evidence type="ECO:0000256" key="2">
    <source>
        <dbReference type="ARBA" id="ARBA00007957"/>
    </source>
</evidence>
<evidence type="ECO:0000256" key="7">
    <source>
        <dbReference type="ARBA" id="ARBA00022723"/>
    </source>
</evidence>
<dbReference type="InterPro" id="IPR043135">
    <property type="entry name" value="Fur_C"/>
</dbReference>
<evidence type="ECO:0000256" key="8">
    <source>
        <dbReference type="ARBA" id="ARBA00022833"/>
    </source>
</evidence>
<comment type="cofactor">
    <cofactor evidence="12">
        <name>Zn(2+)</name>
        <dbReference type="ChEBI" id="CHEBI:29105"/>
    </cofactor>
    <text evidence="12">Binds 1 zinc ion per subunit.</text>
</comment>
<dbReference type="GO" id="GO:0008270">
    <property type="term" value="F:zinc ion binding"/>
    <property type="evidence" value="ECO:0007669"/>
    <property type="project" value="TreeGrafter"/>
</dbReference>